<evidence type="ECO:0000256" key="3">
    <source>
        <dbReference type="ARBA" id="ARBA00022475"/>
    </source>
</evidence>
<dbReference type="PANTHER" id="PTHR38674:SF1">
    <property type="entry name" value="ALKANE 1-MONOOXYGENASE 1"/>
    <property type="match status" value="1"/>
</dbReference>
<feature type="domain" description="Fatty acid desaturase" evidence="13">
    <location>
        <begin position="94"/>
        <end position="300"/>
    </location>
</feature>
<evidence type="ECO:0000256" key="11">
    <source>
        <dbReference type="ARBA" id="ARBA00023136"/>
    </source>
</evidence>
<feature type="transmembrane region" description="Helical" evidence="12">
    <location>
        <begin position="62"/>
        <end position="83"/>
    </location>
</feature>
<evidence type="ECO:0000256" key="5">
    <source>
        <dbReference type="ARBA" id="ARBA00022692"/>
    </source>
</evidence>
<dbReference type="Pfam" id="PF00487">
    <property type="entry name" value="FA_desaturase"/>
    <property type="match status" value="1"/>
</dbReference>
<evidence type="ECO:0000313" key="15">
    <source>
        <dbReference type="Proteomes" id="UP000264719"/>
    </source>
</evidence>
<keyword evidence="6" id="KW-0479">Metal-binding</keyword>
<dbReference type="RefSeq" id="WP_339850989.1">
    <property type="nucleotide sequence ID" value="NZ_CAXAXR010000001.1"/>
</dbReference>
<evidence type="ECO:0000256" key="4">
    <source>
        <dbReference type="ARBA" id="ARBA00022519"/>
    </source>
</evidence>
<reference evidence="14 15" key="1">
    <citation type="journal article" date="2018" name="Nat. Biotechnol.">
        <title>A standardized bacterial taxonomy based on genome phylogeny substantially revises the tree of life.</title>
        <authorList>
            <person name="Parks D.H."/>
            <person name="Chuvochina M."/>
            <person name="Waite D.W."/>
            <person name="Rinke C."/>
            <person name="Skarshewski A."/>
            <person name="Chaumeil P.A."/>
            <person name="Hugenholtz P."/>
        </authorList>
    </citation>
    <scope>NUCLEOTIDE SEQUENCE [LARGE SCALE GENOMIC DNA]</scope>
    <source>
        <strain evidence="14">UBA9169</strain>
    </source>
</reference>
<evidence type="ECO:0000256" key="12">
    <source>
        <dbReference type="SAM" id="Phobius"/>
    </source>
</evidence>
<keyword evidence="7 12" id="KW-1133">Transmembrane helix</keyword>
<evidence type="ECO:0000256" key="6">
    <source>
        <dbReference type="ARBA" id="ARBA00022723"/>
    </source>
</evidence>
<organism evidence="14 15">
    <name type="scientific">Roseovarius nubinhibens</name>
    <dbReference type="NCBI Taxonomy" id="314263"/>
    <lineage>
        <taxon>Bacteria</taxon>
        <taxon>Pseudomonadati</taxon>
        <taxon>Pseudomonadota</taxon>
        <taxon>Alphaproteobacteria</taxon>
        <taxon>Rhodobacterales</taxon>
        <taxon>Roseobacteraceae</taxon>
        <taxon>Roseovarius</taxon>
    </lineage>
</organism>
<evidence type="ECO:0000256" key="2">
    <source>
        <dbReference type="ARBA" id="ARBA00010823"/>
    </source>
</evidence>
<keyword evidence="9" id="KW-0408">Iron</keyword>
<comment type="caution">
    <text evidence="14">The sequence shown here is derived from an EMBL/GenBank/DDBJ whole genome shotgun (WGS) entry which is preliminary data.</text>
</comment>
<dbReference type="EMBL" id="DMVW01000175">
    <property type="protein sequence ID" value="HAR53806.1"/>
    <property type="molecule type" value="Genomic_DNA"/>
</dbReference>
<keyword evidence="11 12" id="KW-0472">Membrane</keyword>
<dbReference type="GO" id="GO:0006629">
    <property type="term" value="P:lipid metabolic process"/>
    <property type="evidence" value="ECO:0007669"/>
    <property type="project" value="InterPro"/>
</dbReference>
<dbReference type="AlphaFoldDB" id="A0A348WGZ4"/>
<evidence type="ECO:0000256" key="9">
    <source>
        <dbReference type="ARBA" id="ARBA00023004"/>
    </source>
</evidence>
<dbReference type="PANTHER" id="PTHR38674">
    <property type="entry name" value="ALKANE 1-MONOOXYGENASE 1"/>
    <property type="match status" value="1"/>
</dbReference>
<keyword evidence="3" id="KW-1003">Cell membrane</keyword>
<comment type="similarity">
    <text evidence="2">Belongs to the fatty acid desaturase type 1 family. AlkB subfamily.</text>
</comment>
<gene>
    <name evidence="14" type="ORF">DCS45_18295</name>
</gene>
<proteinExistence type="inferred from homology"/>
<feature type="transmembrane region" description="Helical" evidence="12">
    <location>
        <begin position="200"/>
        <end position="229"/>
    </location>
</feature>
<comment type="subcellular location">
    <subcellularLocation>
        <location evidence="1">Cell inner membrane</location>
        <topology evidence="1">Multi-pass membrane protein</topology>
    </subcellularLocation>
</comment>
<dbReference type="GO" id="GO:0046872">
    <property type="term" value="F:metal ion binding"/>
    <property type="evidence" value="ECO:0007669"/>
    <property type="project" value="UniProtKB-KW"/>
</dbReference>
<evidence type="ECO:0000256" key="8">
    <source>
        <dbReference type="ARBA" id="ARBA00023002"/>
    </source>
</evidence>
<sequence length="339" mass="36852">MIMFAIATMTPMLLVLAGAILGGGWVYAGLVYMTALVAGMDRLVARDMGNAAPGAEFPAARALLWVLGIGHFVVLAVVLCGLVTGGASGLGKLALGLAAGLIFGQISHPVAHELIHQPGRGARLLGRLIYSSMLIGHHASAHLRVHHIHVGSEADPNTPRLGRGFYRYALIASLGSFRAGFAAESAMLRRAGHPLRRHPYMLYGAVAIALLLVVWGVLGRAGLLIYLALCLHAQMQIYMSDYVQHYGLRRGRDGQGRLEPVGPRHAWNSPHWYSSALMVNAPRHSDHHVTPSRPFPALRLEEEMPMLPYPVPVMGVLALWPPLWRRVMDGRARRWAGET</sequence>
<evidence type="ECO:0000256" key="10">
    <source>
        <dbReference type="ARBA" id="ARBA00023033"/>
    </source>
</evidence>
<dbReference type="GO" id="GO:0005886">
    <property type="term" value="C:plasma membrane"/>
    <property type="evidence" value="ECO:0007669"/>
    <property type="project" value="UniProtKB-SubCell"/>
</dbReference>
<dbReference type="InterPro" id="IPR005804">
    <property type="entry name" value="FA_desaturase_dom"/>
</dbReference>
<name>A0A348WGZ4_9RHOB</name>
<evidence type="ECO:0000256" key="1">
    <source>
        <dbReference type="ARBA" id="ARBA00004429"/>
    </source>
</evidence>
<keyword evidence="10 14" id="KW-0503">Monooxygenase</keyword>
<keyword evidence="4" id="KW-0997">Cell inner membrane</keyword>
<keyword evidence="5 12" id="KW-0812">Transmembrane</keyword>
<evidence type="ECO:0000259" key="13">
    <source>
        <dbReference type="Pfam" id="PF00487"/>
    </source>
</evidence>
<dbReference type="CDD" id="cd03512">
    <property type="entry name" value="Alkane-hydroxylase"/>
    <property type="match status" value="1"/>
</dbReference>
<keyword evidence="8" id="KW-0560">Oxidoreductase</keyword>
<dbReference type="Proteomes" id="UP000264719">
    <property type="component" value="Unassembled WGS sequence"/>
</dbReference>
<evidence type="ECO:0000313" key="14">
    <source>
        <dbReference type="EMBL" id="HAR53806.1"/>
    </source>
</evidence>
<accession>A0A348WGZ4</accession>
<protein>
    <submittedName>
        <fullName evidence="14">Alkane 1-monooxygenase</fullName>
    </submittedName>
</protein>
<dbReference type="GO" id="GO:0004497">
    <property type="term" value="F:monooxygenase activity"/>
    <property type="evidence" value="ECO:0007669"/>
    <property type="project" value="UniProtKB-KW"/>
</dbReference>
<dbReference type="InterPro" id="IPR033885">
    <property type="entry name" value="AlkB/XylM"/>
</dbReference>
<evidence type="ECO:0000256" key="7">
    <source>
        <dbReference type="ARBA" id="ARBA00022989"/>
    </source>
</evidence>